<dbReference type="InterPro" id="IPR054437">
    <property type="entry name" value="PspA-assoc_dom"/>
</dbReference>
<dbReference type="KEGG" id="parq:DSM112329_03903"/>
<evidence type="ECO:0000259" key="1">
    <source>
        <dbReference type="Pfam" id="PF22743"/>
    </source>
</evidence>
<feature type="domain" description="PspA-associated" evidence="1">
    <location>
        <begin position="1"/>
        <end position="92"/>
    </location>
</feature>
<protein>
    <recommendedName>
        <fullName evidence="1">PspA-associated domain-containing protein</fullName>
    </recommendedName>
</protein>
<proteinExistence type="predicted"/>
<gene>
    <name evidence="2" type="ORF">DSM112329_03903</name>
</gene>
<dbReference type="EMBL" id="CP114014">
    <property type="protein sequence ID" value="XAY07025.1"/>
    <property type="molecule type" value="Genomic_DNA"/>
</dbReference>
<dbReference type="RefSeq" id="WP_354698237.1">
    <property type="nucleotide sequence ID" value="NZ_CP114014.1"/>
</dbReference>
<accession>A0AAU7AZF8</accession>
<dbReference type="AlphaFoldDB" id="A0AAU7AZF8"/>
<sequence>MIVRIFSETQYRLDESHHAKLDELDDVIVAAVDADDEDKFHESFEELLDYVRKNGAALGDDELEASDFILPPADLSFAEAAEEFTGEGLIPDPPAATA</sequence>
<reference evidence="2" key="1">
    <citation type="submission" date="2022-12" db="EMBL/GenBank/DDBJ databases">
        <title>Paraconexibacter alkalitolerans sp. nov. and Baekduia alba sp. nov., isolated from soil and emended description of the genera Paraconexibacter (Chun et al., 2020) and Baekduia (An et al., 2020).</title>
        <authorList>
            <person name="Vieira S."/>
            <person name="Huber K.J."/>
            <person name="Geppert A."/>
            <person name="Wolf J."/>
            <person name="Neumann-Schaal M."/>
            <person name="Muesken M."/>
            <person name="Overmann J."/>
        </authorList>
    </citation>
    <scope>NUCLEOTIDE SEQUENCE</scope>
    <source>
        <strain evidence="2">AEG42_29</strain>
    </source>
</reference>
<name>A0AAU7AZF8_9ACTN</name>
<evidence type="ECO:0000313" key="2">
    <source>
        <dbReference type="EMBL" id="XAY07025.1"/>
    </source>
</evidence>
<organism evidence="2">
    <name type="scientific">Paraconexibacter sp. AEG42_29</name>
    <dbReference type="NCBI Taxonomy" id="2997339"/>
    <lineage>
        <taxon>Bacteria</taxon>
        <taxon>Bacillati</taxon>
        <taxon>Actinomycetota</taxon>
        <taxon>Thermoleophilia</taxon>
        <taxon>Solirubrobacterales</taxon>
        <taxon>Paraconexibacteraceae</taxon>
        <taxon>Paraconexibacter</taxon>
    </lineage>
</organism>
<dbReference type="Pfam" id="PF22743">
    <property type="entry name" value="PspAA"/>
    <property type="match status" value="1"/>
</dbReference>